<dbReference type="EMBL" id="SWJE01000014">
    <property type="protein sequence ID" value="TKC83570.1"/>
    <property type="molecule type" value="Genomic_DNA"/>
</dbReference>
<evidence type="ECO:0000313" key="2">
    <source>
        <dbReference type="Proteomes" id="UP000305539"/>
    </source>
</evidence>
<name>A0A4V5PIP1_9BURK</name>
<reference evidence="1 2" key="1">
    <citation type="submission" date="2019-04" db="EMBL/GenBank/DDBJ databases">
        <title>Trinickia sp. 7GSK02, isolated from subtropical forest soil.</title>
        <authorList>
            <person name="Gao Z.-H."/>
            <person name="Qiu L.-H."/>
        </authorList>
    </citation>
    <scope>NUCLEOTIDE SEQUENCE [LARGE SCALE GENOMIC DNA]</scope>
    <source>
        <strain evidence="1 2">7GSK02</strain>
    </source>
</reference>
<organism evidence="1 2">
    <name type="scientific">Trinickia terrae</name>
    <dbReference type="NCBI Taxonomy" id="2571161"/>
    <lineage>
        <taxon>Bacteria</taxon>
        <taxon>Pseudomonadati</taxon>
        <taxon>Pseudomonadota</taxon>
        <taxon>Betaproteobacteria</taxon>
        <taxon>Burkholderiales</taxon>
        <taxon>Burkholderiaceae</taxon>
        <taxon>Trinickia</taxon>
    </lineage>
</organism>
<gene>
    <name evidence="1" type="ORF">FAZ69_24100</name>
</gene>
<dbReference type="Proteomes" id="UP000305539">
    <property type="component" value="Unassembled WGS sequence"/>
</dbReference>
<accession>A0A4V5PIP1</accession>
<sequence length="80" mass="8303">MSGLERAGAGLRPRCCGCRYRADNRQSFEQSISGLAVFGSGLGASVADSRLCRSHGRLVFPDDACAQSSPAAGARHAFSA</sequence>
<comment type="caution">
    <text evidence="1">The sequence shown here is derived from an EMBL/GenBank/DDBJ whole genome shotgun (WGS) entry which is preliminary data.</text>
</comment>
<evidence type="ECO:0000313" key="1">
    <source>
        <dbReference type="EMBL" id="TKC83570.1"/>
    </source>
</evidence>
<dbReference type="AlphaFoldDB" id="A0A4V5PIP1"/>
<protein>
    <submittedName>
        <fullName evidence="1">Uncharacterized protein</fullName>
    </submittedName>
</protein>
<dbReference type="OrthoDB" id="1495534at2"/>
<keyword evidence="2" id="KW-1185">Reference proteome</keyword>
<proteinExistence type="predicted"/>